<dbReference type="EMBL" id="JMQN01000030">
    <property type="protein sequence ID" value="KEA63713.1"/>
    <property type="molecule type" value="Genomic_DNA"/>
</dbReference>
<accession>A0A081FYV8</accession>
<evidence type="ECO:0000256" key="3">
    <source>
        <dbReference type="ARBA" id="ARBA00022839"/>
    </source>
</evidence>
<reference evidence="5 6" key="1">
    <citation type="submission" date="2014-04" db="EMBL/GenBank/DDBJ databases">
        <title>Marinobacterium kochiensis sp. nov., isolated from sediment sample collected from Kochi backwaters in Kerala, India.</title>
        <authorList>
            <person name="Singh A."/>
            <person name="Pinnaka A.K."/>
        </authorList>
    </citation>
    <scope>NUCLEOTIDE SEQUENCE [LARGE SCALE GENOMIC DNA]</scope>
    <source>
        <strain evidence="5 6">AK27</strain>
    </source>
</reference>
<dbReference type="GO" id="GO:0003887">
    <property type="term" value="F:DNA-directed DNA polymerase activity"/>
    <property type="evidence" value="ECO:0007669"/>
    <property type="project" value="UniProtKB-EC"/>
</dbReference>
<keyword evidence="5" id="KW-0808">Transferase</keyword>
<dbReference type="OrthoDB" id="5497329at2"/>
<dbReference type="InterPro" id="IPR012337">
    <property type="entry name" value="RNaseH-like_sf"/>
</dbReference>
<dbReference type="SUPFAM" id="SSF53098">
    <property type="entry name" value="Ribonuclease H-like"/>
    <property type="match status" value="1"/>
</dbReference>
<dbReference type="RefSeq" id="WP_081849757.1">
    <property type="nucleotide sequence ID" value="NZ_JMQN01000030.1"/>
</dbReference>
<name>A0A081FYV8_9GAMM</name>
<evidence type="ECO:0000256" key="2">
    <source>
        <dbReference type="ARBA" id="ARBA00022801"/>
    </source>
</evidence>
<evidence type="ECO:0000313" key="5">
    <source>
        <dbReference type="EMBL" id="KEA63713.1"/>
    </source>
</evidence>
<dbReference type="CDD" id="cd06127">
    <property type="entry name" value="DEDDh"/>
    <property type="match status" value="1"/>
</dbReference>
<keyword evidence="5" id="KW-0548">Nucleotidyltransferase</keyword>
<dbReference type="PANTHER" id="PTHR30231">
    <property type="entry name" value="DNA POLYMERASE III SUBUNIT EPSILON"/>
    <property type="match status" value="1"/>
</dbReference>
<sequence>MFYIGKKNPVKTQEEQLPGLHTAPDWPARLASLAAQTRNPILKAFYEAGTVAADTPISKVPLLAMDFETTGIDSTRDEIVSIGLVAMSLERIRMGESHHWILKPRADLRDESVVIHGITHSEVESAPDLKSIRQQLLELMAGRVIVVHHRGIERQFLDAAFKRRTGEGIAFPCIDTMELEARLHRRKRPSLLERLMGHKRVSIRLPESRERYHLPHYPAHNALTDALACAELLQAQIAHRFSPQTPIAKLWS</sequence>
<keyword evidence="6" id="KW-1185">Reference proteome</keyword>
<keyword evidence="2" id="KW-0378">Hydrolase</keyword>
<dbReference type="eggNOG" id="COG0847">
    <property type="taxonomic scope" value="Bacteria"/>
</dbReference>
<dbReference type="GO" id="GO:0005829">
    <property type="term" value="C:cytosol"/>
    <property type="evidence" value="ECO:0007669"/>
    <property type="project" value="TreeGrafter"/>
</dbReference>
<evidence type="ECO:0000256" key="1">
    <source>
        <dbReference type="ARBA" id="ARBA00022722"/>
    </source>
</evidence>
<dbReference type="Gene3D" id="3.30.420.10">
    <property type="entry name" value="Ribonuclease H-like superfamily/Ribonuclease H"/>
    <property type="match status" value="1"/>
</dbReference>
<dbReference type="Proteomes" id="UP000028252">
    <property type="component" value="Unassembled WGS sequence"/>
</dbReference>
<dbReference type="Pfam" id="PF00929">
    <property type="entry name" value="RNase_T"/>
    <property type="match status" value="1"/>
</dbReference>
<organism evidence="5 6">
    <name type="scientific">Marinobacterium lacunae</name>
    <dbReference type="NCBI Taxonomy" id="1232683"/>
    <lineage>
        <taxon>Bacteria</taxon>
        <taxon>Pseudomonadati</taxon>
        <taxon>Pseudomonadota</taxon>
        <taxon>Gammaproteobacteria</taxon>
        <taxon>Oceanospirillales</taxon>
        <taxon>Oceanospirillaceae</taxon>
        <taxon>Marinobacterium</taxon>
    </lineage>
</organism>
<dbReference type="InterPro" id="IPR013520">
    <property type="entry name" value="Ribonucl_H"/>
</dbReference>
<keyword evidence="1" id="KW-0540">Nuclease</keyword>
<comment type="caution">
    <text evidence="5">The sequence shown here is derived from an EMBL/GenBank/DDBJ whole genome shotgun (WGS) entry which is preliminary data.</text>
</comment>
<dbReference type="AlphaFoldDB" id="A0A081FYV8"/>
<proteinExistence type="predicted"/>
<dbReference type="GO" id="GO:0003676">
    <property type="term" value="F:nucleic acid binding"/>
    <property type="evidence" value="ECO:0007669"/>
    <property type="project" value="InterPro"/>
</dbReference>
<dbReference type="GO" id="GO:0008408">
    <property type="term" value="F:3'-5' exonuclease activity"/>
    <property type="evidence" value="ECO:0007669"/>
    <property type="project" value="TreeGrafter"/>
</dbReference>
<dbReference type="NCBIfam" id="NF006602">
    <property type="entry name" value="PRK09146.1"/>
    <property type="match status" value="1"/>
</dbReference>
<protein>
    <submittedName>
        <fullName evidence="5">DNA polymerase III epsilon subunit</fullName>
        <ecNumber evidence="5">2.7.7.7</ecNumber>
    </submittedName>
</protein>
<evidence type="ECO:0000313" key="6">
    <source>
        <dbReference type="Proteomes" id="UP000028252"/>
    </source>
</evidence>
<feature type="domain" description="Exonuclease" evidence="4">
    <location>
        <begin position="61"/>
        <end position="242"/>
    </location>
</feature>
<keyword evidence="3" id="KW-0269">Exonuclease</keyword>
<dbReference type="STRING" id="1232683.ADIMK_2169"/>
<dbReference type="SMART" id="SM00479">
    <property type="entry name" value="EXOIII"/>
    <property type="match status" value="1"/>
</dbReference>
<gene>
    <name evidence="5" type="ORF">ADIMK_2169</name>
</gene>
<dbReference type="PANTHER" id="PTHR30231:SF4">
    <property type="entry name" value="PROTEIN NEN2"/>
    <property type="match status" value="1"/>
</dbReference>
<dbReference type="EC" id="2.7.7.7" evidence="5"/>
<dbReference type="InterPro" id="IPR036397">
    <property type="entry name" value="RNaseH_sf"/>
</dbReference>
<evidence type="ECO:0000259" key="4">
    <source>
        <dbReference type="SMART" id="SM00479"/>
    </source>
</evidence>
<dbReference type="PATRIC" id="fig|1232683.4.peg.2128"/>